<dbReference type="GO" id="GO:0006080">
    <property type="term" value="P:substituted mannan metabolic process"/>
    <property type="evidence" value="ECO:0007669"/>
    <property type="project" value="InterPro"/>
</dbReference>
<evidence type="ECO:0000313" key="11">
    <source>
        <dbReference type="Proteomes" id="UP000000849"/>
    </source>
</evidence>
<keyword evidence="11" id="KW-1185">Reference proteome</keyword>
<dbReference type="AlphaFoldDB" id="D5UJK0"/>
<accession>D5UJK0</accession>
<keyword evidence="7" id="KW-0732">Signal</keyword>
<dbReference type="PANTHER" id="PTHR40079:SF4">
    <property type="entry name" value="GH26 DOMAIN-CONTAINING PROTEIN-RELATED"/>
    <property type="match status" value="1"/>
</dbReference>
<evidence type="ECO:0000256" key="5">
    <source>
        <dbReference type="PROSITE-ProRule" id="PRU01100"/>
    </source>
</evidence>
<dbReference type="Gene3D" id="3.20.20.80">
    <property type="entry name" value="Glycosidases"/>
    <property type="match status" value="1"/>
</dbReference>
<evidence type="ECO:0000256" key="4">
    <source>
        <dbReference type="ARBA" id="ARBA00023326"/>
    </source>
</evidence>
<feature type="domain" description="GH26" evidence="9">
    <location>
        <begin position="40"/>
        <end position="341"/>
    </location>
</feature>
<dbReference type="InterPro" id="IPR000805">
    <property type="entry name" value="Glyco_hydro_26"/>
</dbReference>
<feature type="chain" id="PRO_5039153640" evidence="7">
    <location>
        <begin position="34"/>
        <end position="620"/>
    </location>
</feature>
<dbReference type="SUPFAM" id="SSF49299">
    <property type="entry name" value="PKD domain"/>
    <property type="match status" value="1"/>
</dbReference>
<dbReference type="PROSITE" id="PS50853">
    <property type="entry name" value="FN3"/>
    <property type="match status" value="1"/>
</dbReference>
<keyword evidence="4" id="KW-0119">Carbohydrate metabolism</keyword>
<dbReference type="CDD" id="cd00146">
    <property type="entry name" value="PKD"/>
    <property type="match status" value="1"/>
</dbReference>
<keyword evidence="3 5" id="KW-0326">Glycosidase</keyword>
<dbReference type="Pfam" id="PF18911">
    <property type="entry name" value="PKD_4"/>
    <property type="match status" value="1"/>
</dbReference>
<dbReference type="PANTHER" id="PTHR40079">
    <property type="entry name" value="MANNAN ENDO-1,4-BETA-MANNOSIDASE E-RELATED"/>
    <property type="match status" value="1"/>
</dbReference>
<dbReference type="InterPro" id="IPR017853">
    <property type="entry name" value="GH"/>
</dbReference>
<dbReference type="RefSeq" id="WP_013117969.1">
    <property type="nucleotide sequence ID" value="NC_014151.1"/>
</dbReference>
<dbReference type="InterPro" id="IPR035986">
    <property type="entry name" value="PKD_dom_sf"/>
</dbReference>
<dbReference type="STRING" id="446466.Cfla_2752"/>
<protein>
    <submittedName>
        <fullName evidence="10">PKD domain containing protein</fullName>
    </submittedName>
</protein>
<feature type="active site" description="Proton donor" evidence="5">
    <location>
        <position position="163"/>
    </location>
</feature>
<evidence type="ECO:0000259" key="9">
    <source>
        <dbReference type="PROSITE" id="PS51764"/>
    </source>
</evidence>
<organism evidence="10 11">
    <name type="scientific">Cellulomonas flavigena (strain ATCC 482 / DSM 20109 / BCRC 11376 / JCM 18109 / NBRC 3775 / NCIMB 8073 / NRS 134)</name>
    <dbReference type="NCBI Taxonomy" id="446466"/>
    <lineage>
        <taxon>Bacteria</taxon>
        <taxon>Bacillati</taxon>
        <taxon>Actinomycetota</taxon>
        <taxon>Actinomycetes</taxon>
        <taxon>Micrococcales</taxon>
        <taxon>Cellulomonadaceae</taxon>
        <taxon>Cellulomonas</taxon>
    </lineage>
</organism>
<gene>
    <name evidence="10" type="ordered locus">Cfla_2752</name>
</gene>
<dbReference type="SUPFAM" id="SSF51445">
    <property type="entry name" value="(Trans)glycosidases"/>
    <property type="match status" value="1"/>
</dbReference>
<dbReference type="SMART" id="SM00060">
    <property type="entry name" value="FN3"/>
    <property type="match status" value="2"/>
</dbReference>
<dbReference type="InterPro" id="IPR022790">
    <property type="entry name" value="GH26_dom"/>
</dbReference>
<dbReference type="PROSITE" id="PS51764">
    <property type="entry name" value="GH26"/>
    <property type="match status" value="1"/>
</dbReference>
<dbReference type="InterPro" id="IPR036116">
    <property type="entry name" value="FN3_sf"/>
</dbReference>
<feature type="active site" description="Nucleophile" evidence="5">
    <location>
        <position position="272"/>
    </location>
</feature>
<evidence type="ECO:0000256" key="7">
    <source>
        <dbReference type="SAM" id="SignalP"/>
    </source>
</evidence>
<reference evidence="10 11" key="1">
    <citation type="journal article" date="2010" name="Stand. Genomic Sci.">
        <title>Complete genome sequence of Cellulomonas flavigena type strain (134).</title>
        <authorList>
            <person name="Abt B."/>
            <person name="Foster B."/>
            <person name="Lapidus A."/>
            <person name="Clum A."/>
            <person name="Sun H."/>
            <person name="Pukall R."/>
            <person name="Lucas S."/>
            <person name="Glavina Del Rio T."/>
            <person name="Nolan M."/>
            <person name="Tice H."/>
            <person name="Cheng J.F."/>
            <person name="Pitluck S."/>
            <person name="Liolios K."/>
            <person name="Ivanova N."/>
            <person name="Mavromatis K."/>
            <person name="Ovchinnikova G."/>
            <person name="Pati A."/>
            <person name="Goodwin L."/>
            <person name="Chen A."/>
            <person name="Palaniappan K."/>
            <person name="Land M."/>
            <person name="Hauser L."/>
            <person name="Chang Y.J."/>
            <person name="Jeffries C.D."/>
            <person name="Rohde M."/>
            <person name="Goker M."/>
            <person name="Woyke T."/>
            <person name="Bristow J."/>
            <person name="Eisen J.A."/>
            <person name="Markowitz V."/>
            <person name="Hugenholtz P."/>
            <person name="Kyrpides N.C."/>
            <person name="Klenk H.P."/>
        </authorList>
    </citation>
    <scope>NUCLEOTIDE SEQUENCE [LARGE SCALE GENOMIC DNA]</scope>
    <source>
        <strain evidence="11">ATCC 482 / DSM 20109 / BCRC 11376 / JCM 18109 / NBRC 3775 / NCIMB 8073 / NRS 134</strain>
    </source>
</reference>
<evidence type="ECO:0000256" key="3">
    <source>
        <dbReference type="ARBA" id="ARBA00023295"/>
    </source>
</evidence>
<dbReference type="GO" id="GO:0016985">
    <property type="term" value="F:mannan endo-1,4-beta-mannosidase activity"/>
    <property type="evidence" value="ECO:0007669"/>
    <property type="project" value="InterPro"/>
</dbReference>
<dbReference type="OrthoDB" id="9816550at2"/>
<evidence type="ECO:0000259" key="8">
    <source>
        <dbReference type="PROSITE" id="PS50853"/>
    </source>
</evidence>
<proteinExistence type="inferred from homology"/>
<dbReference type="Gene3D" id="2.60.40.10">
    <property type="entry name" value="Immunoglobulins"/>
    <property type="match status" value="3"/>
</dbReference>
<dbReference type="GO" id="GO:0000272">
    <property type="term" value="P:polysaccharide catabolic process"/>
    <property type="evidence" value="ECO:0007669"/>
    <property type="project" value="UniProtKB-KW"/>
</dbReference>
<dbReference type="KEGG" id="cfl:Cfla_2752"/>
<dbReference type="EMBL" id="CP001964">
    <property type="protein sequence ID" value="ADG75638.1"/>
    <property type="molecule type" value="Genomic_DNA"/>
</dbReference>
<dbReference type="CAZy" id="GH26">
    <property type="family name" value="Glycoside Hydrolase Family 26"/>
</dbReference>
<keyword evidence="2 5" id="KW-0378">Hydrolase</keyword>
<dbReference type="Proteomes" id="UP000000849">
    <property type="component" value="Chromosome"/>
</dbReference>
<dbReference type="SUPFAM" id="SSF49265">
    <property type="entry name" value="Fibronectin type III"/>
    <property type="match status" value="1"/>
</dbReference>
<keyword evidence="4" id="KW-0624">Polysaccharide degradation</keyword>
<feature type="signal peptide" evidence="7">
    <location>
        <begin position="1"/>
        <end position="33"/>
    </location>
</feature>
<evidence type="ECO:0000313" key="10">
    <source>
        <dbReference type="EMBL" id="ADG75638.1"/>
    </source>
</evidence>
<comment type="similarity">
    <text evidence="1 5">Belongs to the glycosyl hydrolase 26 family.</text>
</comment>
<dbReference type="InterPro" id="IPR003961">
    <property type="entry name" value="FN3_dom"/>
</dbReference>
<dbReference type="eggNOG" id="COG4124">
    <property type="taxonomic scope" value="Bacteria"/>
</dbReference>
<evidence type="ECO:0000256" key="2">
    <source>
        <dbReference type="ARBA" id="ARBA00022801"/>
    </source>
</evidence>
<evidence type="ECO:0000256" key="1">
    <source>
        <dbReference type="ARBA" id="ARBA00007754"/>
    </source>
</evidence>
<dbReference type="HOGENOM" id="CLU_440554_0_0_11"/>
<name>D5UJK0_CELFN</name>
<feature type="region of interest" description="Disordered" evidence="6">
    <location>
        <begin position="35"/>
        <end position="56"/>
    </location>
</feature>
<dbReference type="InterPro" id="IPR013783">
    <property type="entry name" value="Ig-like_fold"/>
</dbReference>
<dbReference type="InterPro" id="IPR000601">
    <property type="entry name" value="PKD_dom"/>
</dbReference>
<feature type="domain" description="Fibronectin type-III" evidence="8">
    <location>
        <begin position="522"/>
        <end position="620"/>
    </location>
</feature>
<evidence type="ECO:0000256" key="6">
    <source>
        <dbReference type="SAM" id="MobiDB-lite"/>
    </source>
</evidence>
<sequence>MSWHRPSGRHRAWRRVRAAVVGPGLVVALLATTAPGATPDASPSAPPATPRAAEDQPLVGAFVPREPYATTAEAAAAYEEALGRRLDVQRVFLRWDDPLDAPAVAGAVARGRIPLVSVLPQHLDGRRLTWGQIAAGEVDEQIRTHAAQAAALGPVVYLTLHHEADIASPSYGTAAQFVAAWRHWVQVMRSEGVTNALWTWVTSPVAVSRPRSDPGGGGFYPGDDVVDRIGADVYNWAACRTSVPPEWRSLATATQGLREFAAVHGKPAVLPEWGSVEDAADPGRRARWLREAFAYLRSWPQLEAAVYFDTVGTCDWRLAPSPAATAAFREAARDVRARPSAWLSAPRAAVPSTSPVTFDLAASTGTGAAPGTGVAAWTLDHGDGTTSAGVGHPAEPVRHGYAPGTWTATLTVTDATGATAVDRATVRVAAAPRVVGTLAHGLTSTSVGLRAWVDTGGPVGGARFAWRSEAGTEGVHLVPLVARHGTQQVDAAVEGLRPGTRYTWDVTAVTEAETTRAGWFHTPGPPTVRPLPATSVTRTGARVELRVHPHGVGTVAWVEHGTTLPGARTATLDLGSATYERAAQVALTDLAPGTAYRFRVVAHSSLGQVEGPVQTFTTRP</sequence>